<sequence length="66" mass="7199">MLVAVPLLMQSFCATGNGSKKGGHGKYYPVQKATFNNIRAASNLRRKEVLEHYQLCETAGMGKVQG</sequence>
<dbReference type="AlphaFoldDB" id="A0AAV5IYK7"/>
<evidence type="ECO:0000313" key="1">
    <source>
        <dbReference type="EMBL" id="GKV05650.1"/>
    </source>
</evidence>
<evidence type="ECO:0000313" key="2">
    <source>
        <dbReference type="Proteomes" id="UP001054252"/>
    </source>
</evidence>
<name>A0AAV5IYK7_9ROSI</name>
<proteinExistence type="predicted"/>
<protein>
    <submittedName>
        <fullName evidence="1">Uncharacterized protein</fullName>
    </submittedName>
</protein>
<keyword evidence="2" id="KW-1185">Reference proteome</keyword>
<dbReference type="EMBL" id="BPVZ01000024">
    <property type="protein sequence ID" value="GKV05650.1"/>
    <property type="molecule type" value="Genomic_DNA"/>
</dbReference>
<accession>A0AAV5IYK7</accession>
<dbReference type="Proteomes" id="UP001054252">
    <property type="component" value="Unassembled WGS sequence"/>
</dbReference>
<organism evidence="1 2">
    <name type="scientific">Rubroshorea leprosula</name>
    <dbReference type="NCBI Taxonomy" id="152421"/>
    <lineage>
        <taxon>Eukaryota</taxon>
        <taxon>Viridiplantae</taxon>
        <taxon>Streptophyta</taxon>
        <taxon>Embryophyta</taxon>
        <taxon>Tracheophyta</taxon>
        <taxon>Spermatophyta</taxon>
        <taxon>Magnoliopsida</taxon>
        <taxon>eudicotyledons</taxon>
        <taxon>Gunneridae</taxon>
        <taxon>Pentapetalae</taxon>
        <taxon>rosids</taxon>
        <taxon>malvids</taxon>
        <taxon>Malvales</taxon>
        <taxon>Dipterocarpaceae</taxon>
        <taxon>Rubroshorea</taxon>
    </lineage>
</organism>
<reference evidence="1 2" key="1">
    <citation type="journal article" date="2021" name="Commun. Biol.">
        <title>The genome of Shorea leprosula (Dipterocarpaceae) highlights the ecological relevance of drought in aseasonal tropical rainforests.</title>
        <authorList>
            <person name="Ng K.K.S."/>
            <person name="Kobayashi M.J."/>
            <person name="Fawcett J.A."/>
            <person name="Hatakeyama M."/>
            <person name="Paape T."/>
            <person name="Ng C.H."/>
            <person name="Ang C.C."/>
            <person name="Tnah L.H."/>
            <person name="Lee C.T."/>
            <person name="Nishiyama T."/>
            <person name="Sese J."/>
            <person name="O'Brien M.J."/>
            <person name="Copetti D."/>
            <person name="Mohd Noor M.I."/>
            <person name="Ong R.C."/>
            <person name="Putra M."/>
            <person name="Sireger I.Z."/>
            <person name="Indrioko S."/>
            <person name="Kosugi Y."/>
            <person name="Izuno A."/>
            <person name="Isagi Y."/>
            <person name="Lee S.L."/>
            <person name="Shimizu K.K."/>
        </authorList>
    </citation>
    <scope>NUCLEOTIDE SEQUENCE [LARGE SCALE GENOMIC DNA]</scope>
    <source>
        <strain evidence="1">214</strain>
    </source>
</reference>
<comment type="caution">
    <text evidence="1">The sequence shown here is derived from an EMBL/GenBank/DDBJ whole genome shotgun (WGS) entry which is preliminary data.</text>
</comment>
<gene>
    <name evidence="1" type="ORF">SLEP1_g17637</name>
</gene>